<accession>A0ABR7Z7T0</accession>
<feature type="domain" description="Dermonecrotic toxin N-terminal" evidence="2">
    <location>
        <begin position="237"/>
        <end position="457"/>
    </location>
</feature>
<organism evidence="3 4">
    <name type="scientific">Pseudomonas typographi</name>
    <dbReference type="NCBI Taxonomy" id="2715964"/>
    <lineage>
        <taxon>Bacteria</taxon>
        <taxon>Pseudomonadati</taxon>
        <taxon>Pseudomonadota</taxon>
        <taxon>Gammaproteobacteria</taxon>
        <taxon>Pseudomonadales</taxon>
        <taxon>Pseudomonadaceae</taxon>
        <taxon>Pseudomonas</taxon>
    </lineage>
</organism>
<keyword evidence="1" id="KW-0812">Transmembrane</keyword>
<reference evidence="3 4" key="1">
    <citation type="journal article" date="2020" name="Insects">
        <title>Bacteria Belonging to Pseudomonas typographi sp. nov. from the Bark Beetle Ips typographus Have Genomic Potential to Aid in the Host Ecology.</title>
        <authorList>
            <person name="Peral-Aranega E."/>
            <person name="Saati-Santamaria Z."/>
            <person name="Kolarik M."/>
            <person name="Rivas R."/>
            <person name="Garcia-Fraile P."/>
        </authorList>
    </citation>
    <scope>NUCLEOTIDE SEQUENCE [LARGE SCALE GENOMIC DNA]</scope>
    <source>
        <strain evidence="3 4">CA3A</strain>
    </source>
</reference>
<name>A0ABR7Z7T0_9PSED</name>
<keyword evidence="4" id="KW-1185">Reference proteome</keyword>
<dbReference type="EMBL" id="JAAOCA010000036">
    <property type="protein sequence ID" value="MBD1601515.1"/>
    <property type="molecule type" value="Genomic_DNA"/>
</dbReference>
<protein>
    <recommendedName>
        <fullName evidence="2">Dermonecrotic toxin N-terminal domain-containing protein</fullName>
    </recommendedName>
</protein>
<proteinExistence type="predicted"/>
<gene>
    <name evidence="3" type="ORF">HAQ05_22820</name>
</gene>
<evidence type="ECO:0000256" key="1">
    <source>
        <dbReference type="SAM" id="Phobius"/>
    </source>
</evidence>
<keyword evidence="1" id="KW-1133">Transmembrane helix</keyword>
<dbReference type="Pfam" id="PF20178">
    <property type="entry name" value="ToxA_N"/>
    <property type="match status" value="2"/>
</dbReference>
<evidence type="ECO:0000259" key="2">
    <source>
        <dbReference type="Pfam" id="PF20178"/>
    </source>
</evidence>
<evidence type="ECO:0000313" key="3">
    <source>
        <dbReference type="EMBL" id="MBD1601515.1"/>
    </source>
</evidence>
<evidence type="ECO:0000313" key="4">
    <source>
        <dbReference type="Proteomes" id="UP000805841"/>
    </source>
</evidence>
<dbReference type="Proteomes" id="UP000805841">
    <property type="component" value="Unassembled WGS sequence"/>
</dbReference>
<feature type="transmembrane region" description="Helical" evidence="1">
    <location>
        <begin position="846"/>
        <end position="868"/>
    </location>
</feature>
<dbReference type="InterPro" id="IPR046673">
    <property type="entry name" value="ToxA_N"/>
</dbReference>
<comment type="caution">
    <text evidence="3">The sequence shown here is derived from an EMBL/GenBank/DDBJ whole genome shotgun (WGS) entry which is preliminary data.</text>
</comment>
<dbReference type="RefSeq" id="WP_190424878.1">
    <property type="nucleotide sequence ID" value="NZ_JAAOCA010000036.1"/>
</dbReference>
<keyword evidence="1" id="KW-0472">Membrane</keyword>
<feature type="domain" description="Dermonecrotic toxin N-terminal" evidence="2">
    <location>
        <begin position="603"/>
        <end position="762"/>
    </location>
</feature>
<sequence length="957" mass="104021">MVNVQHQAQAVARRLGRWQAQLAVCRRRCVAFESYAAQWVVDLAGPGSPVTRLSTASMCALLGMLVRHWLAASGHGDGSAGPSGEGGDMGADVFAQVPAPTLQHLFERANEAMLRQYVDAMQAHVLATASAEQNGDLEQRLVARLRAWRENIWAPLEHGQVLLTPRALFDGVQVANARLFQSLTADGLADDSERALMATVGRGGWVQQLSASDREALADYEQRWVGAQLQFEQCLGEYASLETFARHLARPVLRAAGIWLDPDALCVSSVYDDGRLVGQNTESLTDCLLRGPFAANPFMNRVWAANPFLRQPGDSANELLGQLEPRAGYLEGLAKRLEDATVLQALVAVHAARVEVGALLARFQGHLSEAGHQLVRNLASGAAAADEHVTTLSLEPGHPLADVLVFYGNRPDHPAGYILYAPRKPDGQEWIELPSARAVTAELGRWLADDQGSGFLLSKLAPASRASHAQRLLGAKDNSGHWQLDNDRRDPPQAYAEVLRVLAQRQVTLELQDSALEFCPPWYLGASEPRRAVINDLRETLALTQRASQARFKALEPFEDFARRRVTEAIGPYLREKGIAQDIDPSTILFAYDPSFAGNGDGTQDLLTLAMHGYDDNAGLDNERAPVKSSVGDDLSALKANDLARYIRSAYLGTAYAEAMAAAVLAADAPGYEQRRDAFANGVAWAFSLLGHQAHAQGVLSEHALAALLAALQAPDHQRVYRLTVGGYVLQGLWVMDLGGQRWLFTPDAPDGRPLRLYEGFAEGLSVAMHRYLCAFARVKEFTAVSRMLDSMAEGERAADPLQGSERVTSWRDEFNAQVRAVVRDVEDATLSRAEVRWAMVKKVGLYYAMALSFVSGWVSLGFSAWFIGKSLMGAYTAWRTDDTLAAAEQALVVSWGLLGGLAIRGLTTSSTIRSLVPGWMRIGPRGSWTLQLGGAGYRGASELALAGQLAGYSLRP</sequence>